<keyword evidence="1" id="KW-1133">Transmembrane helix</keyword>
<keyword evidence="1" id="KW-0812">Transmembrane</keyword>
<dbReference type="AlphaFoldDB" id="A0A2U1Q3N1"/>
<evidence type="ECO:0000313" key="3">
    <source>
        <dbReference type="Proteomes" id="UP000245207"/>
    </source>
</evidence>
<name>A0A2U1Q3N1_ARTAN</name>
<evidence type="ECO:0000313" key="2">
    <source>
        <dbReference type="EMBL" id="PWA92587.1"/>
    </source>
</evidence>
<proteinExistence type="predicted"/>
<gene>
    <name evidence="2" type="ORF">CTI12_AA066380</name>
</gene>
<evidence type="ECO:0000256" key="1">
    <source>
        <dbReference type="SAM" id="Phobius"/>
    </source>
</evidence>
<comment type="caution">
    <text evidence="2">The sequence shown here is derived from an EMBL/GenBank/DDBJ whole genome shotgun (WGS) entry which is preliminary data.</text>
</comment>
<keyword evidence="1" id="KW-0472">Membrane</keyword>
<feature type="transmembrane region" description="Helical" evidence="1">
    <location>
        <begin position="73"/>
        <end position="95"/>
    </location>
</feature>
<dbReference type="EMBL" id="PKPP01000453">
    <property type="protein sequence ID" value="PWA92587.1"/>
    <property type="molecule type" value="Genomic_DNA"/>
</dbReference>
<sequence length="97" mass="11245">MKAFFTNHISCCIGINPKPFDPKTSVEEDVTPNAFGSIAQIKVQCPTYDLSCSDHLRFALLKRYWEFITKDEVVVLVTVFWHCASKEMLVFYFLVFK</sequence>
<keyword evidence="3" id="KW-1185">Reference proteome</keyword>
<dbReference type="Proteomes" id="UP000245207">
    <property type="component" value="Unassembled WGS sequence"/>
</dbReference>
<accession>A0A2U1Q3N1</accession>
<protein>
    <submittedName>
        <fullName evidence="2">Uncharacterized protein</fullName>
    </submittedName>
</protein>
<organism evidence="2 3">
    <name type="scientific">Artemisia annua</name>
    <name type="common">Sweet wormwood</name>
    <dbReference type="NCBI Taxonomy" id="35608"/>
    <lineage>
        <taxon>Eukaryota</taxon>
        <taxon>Viridiplantae</taxon>
        <taxon>Streptophyta</taxon>
        <taxon>Embryophyta</taxon>
        <taxon>Tracheophyta</taxon>
        <taxon>Spermatophyta</taxon>
        <taxon>Magnoliopsida</taxon>
        <taxon>eudicotyledons</taxon>
        <taxon>Gunneridae</taxon>
        <taxon>Pentapetalae</taxon>
        <taxon>asterids</taxon>
        <taxon>campanulids</taxon>
        <taxon>Asterales</taxon>
        <taxon>Asteraceae</taxon>
        <taxon>Asteroideae</taxon>
        <taxon>Anthemideae</taxon>
        <taxon>Artemisiinae</taxon>
        <taxon>Artemisia</taxon>
    </lineage>
</organism>
<reference evidence="2 3" key="1">
    <citation type="journal article" date="2018" name="Mol. Plant">
        <title>The genome of Artemisia annua provides insight into the evolution of Asteraceae family and artemisinin biosynthesis.</title>
        <authorList>
            <person name="Shen Q."/>
            <person name="Zhang L."/>
            <person name="Liao Z."/>
            <person name="Wang S."/>
            <person name="Yan T."/>
            <person name="Shi P."/>
            <person name="Liu M."/>
            <person name="Fu X."/>
            <person name="Pan Q."/>
            <person name="Wang Y."/>
            <person name="Lv Z."/>
            <person name="Lu X."/>
            <person name="Zhang F."/>
            <person name="Jiang W."/>
            <person name="Ma Y."/>
            <person name="Chen M."/>
            <person name="Hao X."/>
            <person name="Li L."/>
            <person name="Tang Y."/>
            <person name="Lv G."/>
            <person name="Zhou Y."/>
            <person name="Sun X."/>
            <person name="Brodelius P.E."/>
            <person name="Rose J.K.C."/>
            <person name="Tang K."/>
        </authorList>
    </citation>
    <scope>NUCLEOTIDE SEQUENCE [LARGE SCALE GENOMIC DNA]</scope>
    <source>
        <strain evidence="3">cv. Huhao1</strain>
        <tissue evidence="2">Leaf</tissue>
    </source>
</reference>